<keyword evidence="2 5" id="KW-0812">Transmembrane</keyword>
<evidence type="ECO:0000256" key="4">
    <source>
        <dbReference type="ARBA" id="ARBA00023136"/>
    </source>
</evidence>
<protein>
    <submittedName>
        <fullName evidence="6">DoxX-like protein</fullName>
    </submittedName>
</protein>
<keyword evidence="4 5" id="KW-0472">Membrane</keyword>
<reference evidence="6 7" key="1">
    <citation type="submission" date="2019-03" db="EMBL/GenBank/DDBJ databases">
        <title>Genomic Encyclopedia of Type Strains, Phase III (KMG-III): the genomes of soil and plant-associated and newly described type strains.</title>
        <authorList>
            <person name="Whitman W."/>
        </authorList>
    </citation>
    <scope>NUCLEOTIDE SEQUENCE [LARGE SCALE GENOMIC DNA]</scope>
    <source>
        <strain evidence="6 7">VKM Ac-2527</strain>
    </source>
</reference>
<evidence type="ECO:0000256" key="3">
    <source>
        <dbReference type="ARBA" id="ARBA00022989"/>
    </source>
</evidence>
<dbReference type="EMBL" id="SNWQ01000029">
    <property type="protein sequence ID" value="TDO33943.1"/>
    <property type="molecule type" value="Genomic_DNA"/>
</dbReference>
<evidence type="ECO:0000256" key="2">
    <source>
        <dbReference type="ARBA" id="ARBA00022692"/>
    </source>
</evidence>
<feature type="transmembrane region" description="Helical" evidence="5">
    <location>
        <begin position="129"/>
        <end position="148"/>
    </location>
</feature>
<comment type="caution">
    <text evidence="6">The sequence shown here is derived from an EMBL/GenBank/DDBJ whole genome shotgun (WGS) entry which is preliminary data.</text>
</comment>
<dbReference type="InterPro" id="IPR032808">
    <property type="entry name" value="DoxX"/>
</dbReference>
<keyword evidence="3 5" id="KW-1133">Transmembrane helix</keyword>
<feature type="transmembrane region" description="Helical" evidence="5">
    <location>
        <begin position="6"/>
        <end position="22"/>
    </location>
</feature>
<dbReference type="Proteomes" id="UP000295388">
    <property type="component" value="Unassembled WGS sequence"/>
</dbReference>
<name>A0A4R6JDJ0_9ACTN</name>
<evidence type="ECO:0000256" key="5">
    <source>
        <dbReference type="SAM" id="Phobius"/>
    </source>
</evidence>
<feature type="transmembrane region" description="Helical" evidence="5">
    <location>
        <begin position="95"/>
        <end position="117"/>
    </location>
</feature>
<proteinExistence type="predicted"/>
<dbReference type="GO" id="GO:0016020">
    <property type="term" value="C:membrane"/>
    <property type="evidence" value="ECO:0007669"/>
    <property type="project" value="UniProtKB-SubCell"/>
</dbReference>
<sequence length="161" mass="17279">MFDIVVWIAEGFLALFFLAAGLPKIIGRGIERWIGFDQVPRGLTILIGCSEVGAATALVVPLLIDELRWTTPLAAVGIAVISLMASGFHLRNREWLASLETVLWASLAVSIAIARWGELSAAPSISRDLLIPLWLVLLPGIITNLVFLTRATTPAGPAVRG</sequence>
<evidence type="ECO:0000256" key="1">
    <source>
        <dbReference type="ARBA" id="ARBA00004141"/>
    </source>
</evidence>
<evidence type="ECO:0000313" key="7">
    <source>
        <dbReference type="Proteomes" id="UP000295388"/>
    </source>
</evidence>
<dbReference type="RefSeq" id="WP_166665728.1">
    <property type="nucleotide sequence ID" value="NZ_SNWQ01000029.1"/>
</dbReference>
<organism evidence="6 7">
    <name type="scientific">Kribbella caucasensis</name>
    <dbReference type="NCBI Taxonomy" id="2512215"/>
    <lineage>
        <taxon>Bacteria</taxon>
        <taxon>Bacillati</taxon>
        <taxon>Actinomycetota</taxon>
        <taxon>Actinomycetes</taxon>
        <taxon>Propionibacteriales</taxon>
        <taxon>Kribbellaceae</taxon>
        <taxon>Kribbella</taxon>
    </lineage>
</organism>
<comment type="subcellular location">
    <subcellularLocation>
        <location evidence="1">Membrane</location>
        <topology evidence="1">Multi-pass membrane protein</topology>
    </subcellularLocation>
</comment>
<accession>A0A4R6JDJ0</accession>
<evidence type="ECO:0000313" key="6">
    <source>
        <dbReference type="EMBL" id="TDO33943.1"/>
    </source>
</evidence>
<feature type="transmembrane region" description="Helical" evidence="5">
    <location>
        <begin position="43"/>
        <end position="64"/>
    </location>
</feature>
<dbReference type="Pfam" id="PF13564">
    <property type="entry name" value="DoxX_2"/>
    <property type="match status" value="1"/>
</dbReference>
<keyword evidence="7" id="KW-1185">Reference proteome</keyword>
<gene>
    <name evidence="6" type="ORF">EV643_12941</name>
</gene>
<feature type="transmembrane region" description="Helical" evidence="5">
    <location>
        <begin position="70"/>
        <end position="88"/>
    </location>
</feature>
<dbReference type="AlphaFoldDB" id="A0A4R6JDJ0"/>